<evidence type="ECO:0000313" key="2">
    <source>
        <dbReference type="EMBL" id="MFH8133590.1"/>
    </source>
</evidence>
<gene>
    <name evidence="2" type="ORF">ABU178_05280</name>
</gene>
<feature type="region of interest" description="Disordered" evidence="1">
    <location>
        <begin position="1"/>
        <end position="51"/>
    </location>
</feature>
<name>A0ABW7PTG5_9GAMM</name>
<sequence>MSERPDYDEPLPDDAEGEAMPDEDDEDDIEDDDEEYIEDDDELVPDPSEEP</sequence>
<dbReference type="Proteomes" id="UP001611251">
    <property type="component" value="Unassembled WGS sequence"/>
</dbReference>
<organism evidence="2 3">
    <name type="scientific">Pantoea osteomyelitidis</name>
    <dbReference type="NCBI Taxonomy" id="3230026"/>
    <lineage>
        <taxon>Bacteria</taxon>
        <taxon>Pseudomonadati</taxon>
        <taxon>Pseudomonadota</taxon>
        <taxon>Gammaproteobacteria</taxon>
        <taxon>Enterobacterales</taxon>
        <taxon>Erwiniaceae</taxon>
        <taxon>Pantoea</taxon>
    </lineage>
</organism>
<protein>
    <submittedName>
        <fullName evidence="2">Uncharacterized protein</fullName>
    </submittedName>
</protein>
<accession>A0ABW7PTG5</accession>
<keyword evidence="3" id="KW-1185">Reference proteome</keyword>
<proteinExistence type="predicted"/>
<reference evidence="2 3" key="1">
    <citation type="submission" date="2024-08" db="EMBL/GenBank/DDBJ databases">
        <title>Pantoea ronii - a newly identified human opportunistic pathogen.</title>
        <authorList>
            <person name="Keidar-Friedman D."/>
            <person name="Sorek N."/>
            <person name="Leshin-Carmel D."/>
            <person name="Tsur A."/>
            <person name="Amsalem M."/>
            <person name="Tolkach D."/>
            <person name="Brosh-Nissimov T."/>
        </authorList>
    </citation>
    <scope>NUCLEOTIDE SEQUENCE [LARGE SCALE GENOMIC DNA]</scope>
    <source>
        <strain evidence="2 3">AA23256</strain>
    </source>
</reference>
<evidence type="ECO:0000256" key="1">
    <source>
        <dbReference type="SAM" id="MobiDB-lite"/>
    </source>
</evidence>
<evidence type="ECO:0000313" key="3">
    <source>
        <dbReference type="Proteomes" id="UP001611251"/>
    </source>
</evidence>
<dbReference type="RefSeq" id="WP_397212691.1">
    <property type="nucleotide sequence ID" value="NZ_JBGFSN010000004.1"/>
</dbReference>
<comment type="caution">
    <text evidence="2">The sequence shown here is derived from an EMBL/GenBank/DDBJ whole genome shotgun (WGS) entry which is preliminary data.</text>
</comment>
<feature type="compositionally biased region" description="Acidic residues" evidence="1">
    <location>
        <begin position="8"/>
        <end position="51"/>
    </location>
</feature>
<dbReference type="EMBL" id="JBGFSN010000004">
    <property type="protein sequence ID" value="MFH8133590.1"/>
    <property type="molecule type" value="Genomic_DNA"/>
</dbReference>